<feature type="domain" description="NYN" evidence="1">
    <location>
        <begin position="143"/>
        <end position="293"/>
    </location>
</feature>
<reference evidence="2" key="1">
    <citation type="submission" date="2022-08" db="EMBL/GenBank/DDBJ databases">
        <authorList>
            <person name="Kallberg Y."/>
            <person name="Tangrot J."/>
            <person name="Rosling A."/>
        </authorList>
    </citation>
    <scope>NUCLEOTIDE SEQUENCE</scope>
    <source>
        <strain evidence="2">Wild A</strain>
    </source>
</reference>
<evidence type="ECO:0000259" key="1">
    <source>
        <dbReference type="Pfam" id="PF01936"/>
    </source>
</evidence>
<dbReference type="OrthoDB" id="2419124at2759"/>
<name>A0A9W4T317_9GLOM</name>
<dbReference type="Gene3D" id="3.40.50.1010">
    <property type="entry name" value="5'-nuclease"/>
    <property type="match status" value="1"/>
</dbReference>
<protein>
    <submittedName>
        <fullName evidence="2">9489_t:CDS:1</fullName>
    </submittedName>
</protein>
<sequence>MFSPRTLTPIIIRRFANYYFPKGIGGCFRFQICINAYKSQSGFMKETGGLSVDLPNCRFFQSRKRNLSRDTSAVKCSLSVEEIKKWNPAQVVSFLESQKDKLHVNDDYINIIKKANVSGSDFLHLLAVDKLKSIVARIPTNKVHVFVDNSNIWIEGKYAVGELERLGSFDYDRNSYYFGQLRIDYGRLLTTVQRERELGSSPVIVGSRPPPNDSLWERIRQQGYEVSLNNREKKVDATLVCSMYEVISKEDPGVLVLIAGDRDYEPVITQALNKKWIVETWFWNSGMSMELISKTNFNSLGNYYRSFAYGYGPDRGEKSYILEITDGDVITSWEDQDIFKWFNTLNLFGWWNWIGYETLQLYFNNTTSLKVLKTWVKDNHQDVQVRERN</sequence>
<dbReference type="EMBL" id="CAMKVN010006766">
    <property type="protein sequence ID" value="CAI2190690.1"/>
    <property type="molecule type" value="Genomic_DNA"/>
</dbReference>
<keyword evidence="3" id="KW-1185">Reference proteome</keyword>
<dbReference type="Proteomes" id="UP001153678">
    <property type="component" value="Unassembled WGS sequence"/>
</dbReference>
<evidence type="ECO:0000313" key="3">
    <source>
        <dbReference type="Proteomes" id="UP001153678"/>
    </source>
</evidence>
<dbReference type="AlphaFoldDB" id="A0A9W4T317"/>
<dbReference type="Pfam" id="PF01936">
    <property type="entry name" value="NYN"/>
    <property type="match status" value="1"/>
</dbReference>
<gene>
    <name evidence="2" type="ORF">FWILDA_LOCUS14701</name>
</gene>
<dbReference type="InterPro" id="IPR021139">
    <property type="entry name" value="NYN"/>
</dbReference>
<dbReference type="GO" id="GO:0004540">
    <property type="term" value="F:RNA nuclease activity"/>
    <property type="evidence" value="ECO:0007669"/>
    <property type="project" value="InterPro"/>
</dbReference>
<comment type="caution">
    <text evidence="2">The sequence shown here is derived from an EMBL/GenBank/DDBJ whole genome shotgun (WGS) entry which is preliminary data.</text>
</comment>
<organism evidence="2 3">
    <name type="scientific">Funneliformis geosporum</name>
    <dbReference type="NCBI Taxonomy" id="1117311"/>
    <lineage>
        <taxon>Eukaryota</taxon>
        <taxon>Fungi</taxon>
        <taxon>Fungi incertae sedis</taxon>
        <taxon>Mucoromycota</taxon>
        <taxon>Glomeromycotina</taxon>
        <taxon>Glomeromycetes</taxon>
        <taxon>Glomerales</taxon>
        <taxon>Glomeraceae</taxon>
        <taxon>Funneliformis</taxon>
    </lineage>
</organism>
<accession>A0A9W4T317</accession>
<proteinExistence type="predicted"/>
<evidence type="ECO:0000313" key="2">
    <source>
        <dbReference type="EMBL" id="CAI2190690.1"/>
    </source>
</evidence>